<evidence type="ECO:0000313" key="10">
    <source>
        <dbReference type="Proteomes" id="UP000236214"/>
    </source>
</evidence>
<dbReference type="Gene3D" id="3.40.35.10">
    <property type="entry name" value="Phosphotransferase system, sorbose subfamily IIB component"/>
    <property type="match status" value="1"/>
</dbReference>
<keyword evidence="7" id="KW-0418">Kinase</keyword>
<comment type="caution">
    <text evidence="9">The sequence shown here is derived from an EMBL/GenBank/DDBJ whole genome shotgun (WGS) entry which is preliminary data.</text>
</comment>
<dbReference type="SUPFAM" id="SSF52728">
    <property type="entry name" value="PTS IIb component"/>
    <property type="match status" value="1"/>
</dbReference>
<evidence type="ECO:0000256" key="5">
    <source>
        <dbReference type="ARBA" id="ARBA00022679"/>
    </source>
</evidence>
<comment type="subcellular location">
    <subcellularLocation>
        <location evidence="1">Cytoplasm</location>
    </subcellularLocation>
</comment>
<feature type="domain" description="PTS EIIB type-4" evidence="8">
    <location>
        <begin position="1"/>
        <end position="158"/>
    </location>
</feature>
<keyword evidence="6" id="KW-0598">Phosphotransferase system</keyword>
<name>A0A2H6D9W8_TETHA</name>
<dbReference type="GO" id="GO:0009401">
    <property type="term" value="P:phosphoenolpyruvate-dependent sugar phosphotransferase system"/>
    <property type="evidence" value="ECO:0007669"/>
    <property type="project" value="UniProtKB-KW"/>
</dbReference>
<evidence type="ECO:0000256" key="2">
    <source>
        <dbReference type="ARBA" id="ARBA00022448"/>
    </source>
</evidence>
<keyword evidence="4" id="KW-0762">Sugar transport</keyword>
<sequence length="158" mass="17957">MSEIVLTRIDDRLIHGQVMTAWVHETKGSEIIIVDDEVAQDDFLKMIINSSAPKGITVEIFSQVEAVNFFNKSESNENNIIILAKTPQVIEYLISQNIKIDSVNVGGMGARKDRFKLFRNISVNEEEVNSFKNILNENVDVFVQVTPDQKKTNIKNYL</sequence>
<dbReference type="InterPro" id="IPR036667">
    <property type="entry name" value="PTS_IIB_sorbose-sp_sf"/>
</dbReference>
<evidence type="ECO:0000256" key="1">
    <source>
        <dbReference type="ARBA" id="ARBA00004496"/>
    </source>
</evidence>
<reference evidence="9 10" key="1">
    <citation type="submission" date="2016-05" db="EMBL/GenBank/DDBJ databases">
        <title>Whole genome sequencing of Tetragenococcus halophilus subsp. halophilus NISL 7118.</title>
        <authorList>
            <person name="Shiwa Y."/>
            <person name="Nishimura I."/>
            <person name="Yoshikawa H."/>
            <person name="Koyama Y."/>
            <person name="Oguma T."/>
        </authorList>
    </citation>
    <scope>NUCLEOTIDE SEQUENCE [LARGE SCALE GENOMIC DNA]</scope>
    <source>
        <strain evidence="9 10">NISL 7118</strain>
    </source>
</reference>
<dbReference type="GeneID" id="64054401"/>
<evidence type="ECO:0000256" key="3">
    <source>
        <dbReference type="ARBA" id="ARBA00022490"/>
    </source>
</evidence>
<dbReference type="Proteomes" id="UP000236214">
    <property type="component" value="Unassembled WGS sequence"/>
</dbReference>
<dbReference type="InterPro" id="IPR004720">
    <property type="entry name" value="PTS_IIB_sorbose-sp"/>
</dbReference>
<dbReference type="GO" id="GO:0008982">
    <property type="term" value="F:protein-N(PI)-phosphohistidine-sugar phosphotransferase activity"/>
    <property type="evidence" value="ECO:0007669"/>
    <property type="project" value="InterPro"/>
</dbReference>
<dbReference type="EMBL" id="BDEC01000060">
    <property type="protein sequence ID" value="GBD68737.1"/>
    <property type="molecule type" value="Genomic_DNA"/>
</dbReference>
<keyword evidence="10" id="KW-1185">Reference proteome</keyword>
<evidence type="ECO:0000256" key="7">
    <source>
        <dbReference type="ARBA" id="ARBA00022777"/>
    </source>
</evidence>
<keyword evidence="5" id="KW-0808">Transferase</keyword>
<dbReference type="Pfam" id="PF03830">
    <property type="entry name" value="PTSIIB_sorb"/>
    <property type="match status" value="1"/>
</dbReference>
<dbReference type="AlphaFoldDB" id="A0A2H6D9W8"/>
<dbReference type="GO" id="GO:0005737">
    <property type="term" value="C:cytoplasm"/>
    <property type="evidence" value="ECO:0007669"/>
    <property type="project" value="UniProtKB-SubCell"/>
</dbReference>
<protein>
    <recommendedName>
        <fullName evidence="8">PTS EIIB type-4 domain-containing protein</fullName>
    </recommendedName>
</protein>
<dbReference type="PROSITE" id="PS51101">
    <property type="entry name" value="PTS_EIIB_TYPE_4"/>
    <property type="match status" value="1"/>
</dbReference>
<dbReference type="RefSeq" id="WP_069029083.1">
    <property type="nucleotide sequence ID" value="NZ_BDDZ01000099.1"/>
</dbReference>
<organism evidence="9 10">
    <name type="scientific">Tetragenococcus halophilus subsp. halophilus</name>
    <dbReference type="NCBI Taxonomy" id="1513897"/>
    <lineage>
        <taxon>Bacteria</taxon>
        <taxon>Bacillati</taxon>
        <taxon>Bacillota</taxon>
        <taxon>Bacilli</taxon>
        <taxon>Lactobacillales</taxon>
        <taxon>Enterococcaceae</taxon>
        <taxon>Tetragenococcus</taxon>
    </lineage>
</organism>
<evidence type="ECO:0000256" key="6">
    <source>
        <dbReference type="ARBA" id="ARBA00022683"/>
    </source>
</evidence>
<evidence type="ECO:0000259" key="8">
    <source>
        <dbReference type="PROSITE" id="PS51101"/>
    </source>
</evidence>
<proteinExistence type="predicted"/>
<keyword evidence="2" id="KW-0813">Transport</keyword>
<accession>A0A2H6D9W8</accession>
<evidence type="ECO:0000256" key="4">
    <source>
        <dbReference type="ARBA" id="ARBA00022597"/>
    </source>
</evidence>
<gene>
    <name evidence="9" type="ORF">TEHN7118_1543</name>
</gene>
<evidence type="ECO:0000313" key="9">
    <source>
        <dbReference type="EMBL" id="GBD68737.1"/>
    </source>
</evidence>
<dbReference type="GO" id="GO:0016301">
    <property type="term" value="F:kinase activity"/>
    <property type="evidence" value="ECO:0007669"/>
    <property type="project" value="UniProtKB-KW"/>
</dbReference>
<keyword evidence="3" id="KW-0963">Cytoplasm</keyword>